<dbReference type="GO" id="GO:0003824">
    <property type="term" value="F:catalytic activity"/>
    <property type="evidence" value="ECO:0007669"/>
    <property type="project" value="UniProtKB-ARBA"/>
</dbReference>
<dbReference type="EMBL" id="AGCM01000143">
    <property type="protein sequence ID" value="EHM52251.1"/>
    <property type="molecule type" value="Genomic_DNA"/>
</dbReference>
<dbReference type="GO" id="GO:0090729">
    <property type="term" value="F:toxin activity"/>
    <property type="evidence" value="ECO:0007669"/>
    <property type="project" value="UniProtKB-KW"/>
</dbReference>
<evidence type="ECO:0000256" key="1">
    <source>
        <dbReference type="ARBA" id="ARBA00004219"/>
    </source>
</evidence>
<sequence>MTGDSGVYVDIKGKGEGSTLDVISSDLAGSAITRLNVEGKKTFAADSVHKTIESSQHSGGGGFGFTANANIGKGYTNGNSTTYRLSHIGGLQGHTDIGDGKTLLSGAQILGKSLEGNTRDLVAISPQGTMDYDSKNFALSGSVLYGYGFAADLNGEKTRVWANEKTINKESGGRDAITNVNSNNARINAWKKDVQQNDAVANARQATLGGQSGFFAGDDGFRIKNSGTATLEGATFVSTAKAEAEGKNHFSTDRLIRKDLENHSEYKGKSVALGLSAVLSGDKNNSTSQQIQWLGENFSPINVGESGLSSRFGYDRTNKNDRGTTYASINTANITINDAAGQQALTGESVADTIRNANRGMTLATAKEQSGAADAHFDAAKVENSVRTNAQVMKTFTGTVQEAKGDLRKWAEENRRESIYQRDPERRAAQLQRAEQQEQLAVAVDMLGGALTPANSVAGSIANTLAPAITYKIGQEAKQRGLEGTPGHIALHTVMAGARTALNGGSTGEVLASAAITGTAEYSAPQLAKLLYDKDISQLTPAEKSALGQTIGTLATGAGAMTGGNSATTYNAGKTAQNAVENNYMVHLHNHDKKPQIIREHTDKLLAAGAMPFEILDEKYKNCQNDKNCQNSVKEEWRKESKKTALLEKEQAEKGELELKHLNGLPAAREQRDESYSSQMVRAANRSKTALGQKEVMSWTLVGKPKEADEALSIAMSRNDDRLGLSERDRERWSVVAASSPSDLMFNYSGVATRQLLTSKVEEKPAQIQAPTPKADRAKAEGKNIHPDLNIGKNRVDHNRKIHKTISNRYYGGSFYKEQAIRQLQNNKILPGRSTKNRTGVPREMAPSRYPNATAEDFLYRFSGGSLPTPRNIGSPKEPIFLYKIRGCTRLADMLP</sequence>
<organism evidence="7 8">
    <name type="scientific">Cardiobacterium valvarum F0432</name>
    <dbReference type="NCBI Taxonomy" id="797473"/>
    <lineage>
        <taxon>Bacteria</taxon>
        <taxon>Pseudomonadati</taxon>
        <taxon>Pseudomonadota</taxon>
        <taxon>Gammaproteobacteria</taxon>
        <taxon>Cardiobacteriales</taxon>
        <taxon>Cardiobacteriaceae</taxon>
        <taxon>Cardiobacterium</taxon>
    </lineage>
</organism>
<gene>
    <name evidence="7" type="ORF">HMPREF9080_02418</name>
</gene>
<accession>G9ZI08</accession>
<feature type="region of interest" description="Disordered" evidence="5">
    <location>
        <begin position="764"/>
        <end position="793"/>
    </location>
</feature>
<dbReference type="Proteomes" id="UP000004750">
    <property type="component" value="Unassembled WGS sequence"/>
</dbReference>
<comment type="caution">
    <text evidence="7">The sequence shown here is derived from an EMBL/GenBank/DDBJ whole genome shotgun (WGS) entry which is preliminary data.</text>
</comment>
<keyword evidence="4" id="KW-0843">Virulence</keyword>
<evidence type="ECO:0000256" key="2">
    <source>
        <dbReference type="ARBA" id="ARBA00022656"/>
    </source>
</evidence>
<feature type="domain" description="VENN motif-containing" evidence="6">
    <location>
        <begin position="537"/>
        <end position="585"/>
    </location>
</feature>
<dbReference type="RefSeq" id="WP_006986412.1">
    <property type="nucleotide sequence ID" value="NZ_JH417955.1"/>
</dbReference>
<dbReference type="STRING" id="797473.HMPREF9080_02418"/>
<reference evidence="7 8" key="1">
    <citation type="submission" date="2011-08" db="EMBL/GenBank/DDBJ databases">
        <authorList>
            <person name="Weinstock G."/>
            <person name="Sodergren E."/>
            <person name="Clifton S."/>
            <person name="Fulton L."/>
            <person name="Fulton B."/>
            <person name="Courtney L."/>
            <person name="Fronick C."/>
            <person name="Harrison M."/>
            <person name="Strong C."/>
            <person name="Farmer C."/>
            <person name="Delahaunty K."/>
            <person name="Markovic C."/>
            <person name="Hall O."/>
            <person name="Minx P."/>
            <person name="Tomlinson C."/>
            <person name="Mitreva M."/>
            <person name="Hou S."/>
            <person name="Chen J."/>
            <person name="Wollam A."/>
            <person name="Pepin K.H."/>
            <person name="Johnson M."/>
            <person name="Bhonagiri V."/>
            <person name="Zhang X."/>
            <person name="Suruliraj S."/>
            <person name="Warren W."/>
            <person name="Chinwalla A."/>
            <person name="Mardis E.R."/>
            <person name="Wilson R.K."/>
        </authorList>
    </citation>
    <scope>NUCLEOTIDE SEQUENCE [LARGE SCALE GENOMIC DNA]</scope>
    <source>
        <strain evidence="7 8">F0432</strain>
    </source>
</reference>
<dbReference type="Pfam" id="PF04829">
    <property type="entry name" value="PT-VENN"/>
    <property type="match status" value="1"/>
</dbReference>
<evidence type="ECO:0000313" key="8">
    <source>
        <dbReference type="Proteomes" id="UP000004750"/>
    </source>
</evidence>
<dbReference type="InterPro" id="IPR025157">
    <property type="entry name" value="Hemagglutinin_rpt"/>
</dbReference>
<evidence type="ECO:0000256" key="4">
    <source>
        <dbReference type="ARBA" id="ARBA00023026"/>
    </source>
</evidence>
<comment type="subcellular location">
    <subcellularLocation>
        <location evidence="1">Target cell</location>
        <location evidence="1">Target cell cytoplasm</location>
    </subcellularLocation>
</comment>
<evidence type="ECO:0000256" key="3">
    <source>
        <dbReference type="ARBA" id="ARBA00022913"/>
    </source>
</evidence>
<dbReference type="Pfam" id="PF13332">
    <property type="entry name" value="Fil_haemagg_2"/>
    <property type="match status" value="1"/>
</dbReference>
<evidence type="ECO:0000313" key="7">
    <source>
        <dbReference type="EMBL" id="EHM52251.1"/>
    </source>
</evidence>
<evidence type="ECO:0000256" key="5">
    <source>
        <dbReference type="SAM" id="MobiDB-lite"/>
    </source>
</evidence>
<dbReference type="InterPro" id="IPR006914">
    <property type="entry name" value="VENN_dom"/>
</dbReference>
<keyword evidence="3" id="KW-1266">Target cell cytoplasm</keyword>
<dbReference type="AlphaFoldDB" id="G9ZI08"/>
<keyword evidence="2" id="KW-0800">Toxin</keyword>
<evidence type="ECO:0000259" key="6">
    <source>
        <dbReference type="Pfam" id="PF04829"/>
    </source>
</evidence>
<name>G9ZI08_9GAMM</name>
<feature type="non-terminal residue" evidence="7">
    <location>
        <position position="896"/>
    </location>
</feature>
<protein>
    <recommendedName>
        <fullName evidence="6">VENN motif-containing domain-containing protein</fullName>
    </recommendedName>
</protein>
<dbReference type="HOGENOM" id="CLU_323039_0_0_6"/>
<proteinExistence type="predicted"/>
<feature type="compositionally biased region" description="Basic and acidic residues" evidence="5">
    <location>
        <begin position="774"/>
        <end position="786"/>
    </location>
</feature>